<dbReference type="InterPro" id="IPR001841">
    <property type="entry name" value="Znf_RING"/>
</dbReference>
<keyword evidence="1" id="KW-0863">Zinc-finger</keyword>
<feature type="compositionally biased region" description="Gly residues" evidence="2">
    <location>
        <begin position="297"/>
        <end position="310"/>
    </location>
</feature>
<feature type="region of interest" description="Disordered" evidence="2">
    <location>
        <begin position="558"/>
        <end position="654"/>
    </location>
</feature>
<dbReference type="OrthoDB" id="24645at2759"/>
<dbReference type="GO" id="GO:0008821">
    <property type="term" value="F:crossover junction DNA endonuclease activity"/>
    <property type="evidence" value="ECO:0007669"/>
    <property type="project" value="TreeGrafter"/>
</dbReference>
<dbReference type="GO" id="GO:0008270">
    <property type="term" value="F:zinc ion binding"/>
    <property type="evidence" value="ECO:0007669"/>
    <property type="project" value="UniProtKB-KW"/>
</dbReference>
<feature type="compositionally biased region" description="Low complexity" evidence="2">
    <location>
        <begin position="233"/>
        <end position="248"/>
    </location>
</feature>
<dbReference type="GO" id="GO:0017108">
    <property type="term" value="F:5'-flap endonuclease activity"/>
    <property type="evidence" value="ECO:0007669"/>
    <property type="project" value="TreeGrafter"/>
</dbReference>
<keyword evidence="1" id="KW-0479">Metal-binding</keyword>
<proteinExistence type="predicted"/>
<keyword evidence="1" id="KW-0862">Zinc</keyword>
<protein>
    <recommendedName>
        <fullName evidence="3">RING-type domain-containing protein</fullName>
    </recommendedName>
</protein>
<feature type="non-terminal residue" evidence="4">
    <location>
        <position position="1"/>
    </location>
</feature>
<gene>
    <name evidence="4" type="ORF">KIPB_006161</name>
</gene>
<feature type="compositionally biased region" description="Low complexity" evidence="2">
    <location>
        <begin position="587"/>
        <end position="602"/>
    </location>
</feature>
<dbReference type="EMBL" id="BDIP01001549">
    <property type="protein sequence ID" value="GIQ84627.1"/>
    <property type="molecule type" value="Genomic_DNA"/>
</dbReference>
<evidence type="ECO:0000259" key="3">
    <source>
        <dbReference type="PROSITE" id="PS50089"/>
    </source>
</evidence>
<dbReference type="GO" id="GO:0000724">
    <property type="term" value="P:double-strand break repair via homologous recombination"/>
    <property type="evidence" value="ECO:0007669"/>
    <property type="project" value="TreeGrafter"/>
</dbReference>
<dbReference type="InterPro" id="IPR013083">
    <property type="entry name" value="Znf_RING/FYVE/PHD"/>
</dbReference>
<dbReference type="PANTHER" id="PTHR20208">
    <property type="entry name" value="STRUCTURE-SPECIFIC ENDONUCLEASE SUBUNIT SLX1"/>
    <property type="match status" value="1"/>
</dbReference>
<evidence type="ECO:0000313" key="5">
    <source>
        <dbReference type="Proteomes" id="UP000265618"/>
    </source>
</evidence>
<feature type="compositionally biased region" description="Basic residues" evidence="2">
    <location>
        <begin position="333"/>
        <end position="344"/>
    </location>
</feature>
<feature type="domain" description="RING-type" evidence="3">
    <location>
        <begin position="140"/>
        <end position="187"/>
    </location>
</feature>
<reference evidence="4 5" key="1">
    <citation type="journal article" date="2018" name="PLoS ONE">
        <title>The draft genome of Kipferlia bialata reveals reductive genome evolution in fornicate parasites.</title>
        <authorList>
            <person name="Tanifuji G."/>
            <person name="Takabayashi S."/>
            <person name="Kume K."/>
            <person name="Takagi M."/>
            <person name="Nakayama T."/>
            <person name="Kamikawa R."/>
            <person name="Inagaki Y."/>
            <person name="Hashimoto T."/>
        </authorList>
    </citation>
    <scope>NUCLEOTIDE SEQUENCE [LARGE SCALE GENOMIC DNA]</scope>
    <source>
        <strain evidence="4">NY0173</strain>
    </source>
</reference>
<dbReference type="SUPFAM" id="SSF57850">
    <property type="entry name" value="RING/U-box"/>
    <property type="match status" value="1"/>
</dbReference>
<comment type="caution">
    <text evidence="4">The sequence shown here is derived from an EMBL/GenBank/DDBJ whole genome shotgun (WGS) entry which is preliminary data.</text>
</comment>
<feature type="region of interest" description="Disordered" evidence="2">
    <location>
        <begin position="467"/>
        <end position="520"/>
    </location>
</feature>
<dbReference type="AlphaFoldDB" id="A0A9K3GJ18"/>
<feature type="compositionally biased region" description="Acidic residues" evidence="2">
    <location>
        <begin position="411"/>
        <end position="421"/>
    </location>
</feature>
<accession>A0A9K3GJ18</accession>
<dbReference type="Proteomes" id="UP000265618">
    <property type="component" value="Unassembled WGS sequence"/>
</dbReference>
<feature type="region of interest" description="Disordered" evidence="2">
    <location>
        <begin position="213"/>
        <end position="371"/>
    </location>
</feature>
<dbReference type="PROSITE" id="PS50089">
    <property type="entry name" value="ZF_RING_2"/>
    <property type="match status" value="1"/>
</dbReference>
<organism evidence="4 5">
    <name type="scientific">Kipferlia bialata</name>
    <dbReference type="NCBI Taxonomy" id="797122"/>
    <lineage>
        <taxon>Eukaryota</taxon>
        <taxon>Metamonada</taxon>
        <taxon>Carpediemonas-like organisms</taxon>
        <taxon>Kipferlia</taxon>
    </lineage>
</organism>
<dbReference type="GO" id="GO:0033557">
    <property type="term" value="C:Slx1-Slx4 complex"/>
    <property type="evidence" value="ECO:0007669"/>
    <property type="project" value="TreeGrafter"/>
</dbReference>
<dbReference type="Pfam" id="PF21202">
    <property type="entry name" value="SLX1_C"/>
    <property type="match status" value="1"/>
</dbReference>
<name>A0A9K3GJ18_9EUKA</name>
<feature type="region of interest" description="Disordered" evidence="2">
    <location>
        <begin position="388"/>
        <end position="453"/>
    </location>
</feature>
<sequence length="654" mass="69230">GAKRTKYARPWRMVLFVGGFANNISALQFEFMWTHPRSSVVMKNLASGKRGIADPRTVASAITVLRKMLSNPPWDKQPLFLNWTSPDMQTQYKVTPEGLPVTARPLAECVFEKGVKMPLEDTFLPKVSGRDRAHATHAPCPICSDQVSDEQLQCPQCKVVYCLACLGRWVARKGPLIPTVGSCPTCRAEIKWRDLLRNAARTAFELRTSGDVASPVVGSRPVHSQTDSESESHSGSSDSECNSDSGSGAEEAPETDVEESDPWGDIQEEGDAMPSATNHRTTNHVASAHADTDTDGSGWGGGVGRVVGGEGRIDPRGRAIGNDTNTDDGSISGRRHGGGGRQRHSSQQVVERERLGSVGAVPTGPASGYADADADAIDIDIGMDESPVFDPWDLGSDGIATERDRGAVEVSDPDTDPDSTTEYEGAAGGVRAGTPPQHPVSGTVESTVHRSPSRLRRVIGRVVEVMSPSRKRRPKSTSNENLDMIQGGGMGGGDLSNVAGQRPRPKGRHIDTPLFSPTPRAPIPVMDVDEDMDGSVSGIYGGSPSLSLSMYEGVVGHDMYDDAEGSDGGMESGTSSTDSPDRSRVGSPSPTRVRGPRRVGPGPSSPSPPRPPPTPETPVYTAQGRQGAGGGRERGRGGSSILEASPDVTLSFGD</sequence>
<evidence type="ECO:0000256" key="1">
    <source>
        <dbReference type="PROSITE-ProRule" id="PRU00175"/>
    </source>
</evidence>
<dbReference type="InterPro" id="IPR050381">
    <property type="entry name" value="SLX1_endonuclease"/>
</dbReference>
<feature type="compositionally biased region" description="Polar residues" evidence="2">
    <location>
        <begin position="275"/>
        <end position="285"/>
    </location>
</feature>
<dbReference type="PANTHER" id="PTHR20208:SF10">
    <property type="entry name" value="STRUCTURE-SPECIFIC ENDONUCLEASE SUBUNIT SLX1"/>
    <property type="match status" value="1"/>
</dbReference>
<dbReference type="InterPro" id="IPR048749">
    <property type="entry name" value="SLX1_C"/>
</dbReference>
<evidence type="ECO:0000313" key="4">
    <source>
        <dbReference type="EMBL" id="GIQ84627.1"/>
    </source>
</evidence>
<evidence type="ECO:0000256" key="2">
    <source>
        <dbReference type="SAM" id="MobiDB-lite"/>
    </source>
</evidence>
<dbReference type="Gene3D" id="3.30.40.10">
    <property type="entry name" value="Zinc/RING finger domain, C3HC4 (zinc finger)"/>
    <property type="match status" value="1"/>
</dbReference>
<feature type="compositionally biased region" description="Pro residues" evidence="2">
    <location>
        <begin position="603"/>
        <end position="616"/>
    </location>
</feature>
<keyword evidence="5" id="KW-1185">Reference proteome</keyword>
<feature type="compositionally biased region" description="Acidic residues" evidence="2">
    <location>
        <begin position="251"/>
        <end position="271"/>
    </location>
</feature>